<feature type="domain" description="SMC hinge" evidence="7">
    <location>
        <begin position="525"/>
        <end position="642"/>
    </location>
</feature>
<comment type="caution">
    <text evidence="8">The sequence shown here is derived from an EMBL/GenBank/DDBJ whole genome shotgun (WGS) entry which is preliminary data.</text>
</comment>
<dbReference type="InterPro" id="IPR003395">
    <property type="entry name" value="RecF/RecN/SMC_N"/>
</dbReference>
<accession>A0ABU0JRF8</accession>
<dbReference type="Proteomes" id="UP001224418">
    <property type="component" value="Unassembled WGS sequence"/>
</dbReference>
<dbReference type="SUPFAM" id="SSF52540">
    <property type="entry name" value="P-loop containing nucleoside triphosphate hydrolases"/>
    <property type="match status" value="1"/>
</dbReference>
<dbReference type="PANTHER" id="PTHR43977">
    <property type="entry name" value="STRUCTURAL MAINTENANCE OF CHROMOSOMES PROTEIN 3"/>
    <property type="match status" value="1"/>
</dbReference>
<keyword evidence="1 6" id="KW-0963">Cytoplasm</keyword>
<feature type="coiled-coil region" evidence="6">
    <location>
        <begin position="677"/>
        <end position="900"/>
    </location>
</feature>
<evidence type="ECO:0000313" key="8">
    <source>
        <dbReference type="EMBL" id="MDQ0479020.1"/>
    </source>
</evidence>
<dbReference type="InterPro" id="IPR011890">
    <property type="entry name" value="SMC_prok"/>
</dbReference>
<evidence type="ECO:0000256" key="4">
    <source>
        <dbReference type="ARBA" id="ARBA00023054"/>
    </source>
</evidence>
<dbReference type="Gene3D" id="3.40.50.300">
    <property type="entry name" value="P-loop containing nucleotide triphosphate hydrolases"/>
    <property type="match status" value="2"/>
</dbReference>
<dbReference type="RefSeq" id="WP_307355149.1">
    <property type="nucleotide sequence ID" value="NZ_BAAACJ010000041.1"/>
</dbReference>
<keyword evidence="9" id="KW-1185">Reference proteome</keyword>
<dbReference type="Pfam" id="PF02463">
    <property type="entry name" value="SMC_N"/>
    <property type="match status" value="1"/>
</dbReference>
<comment type="subunit">
    <text evidence="6">Homodimer.</text>
</comment>
<dbReference type="CDD" id="cd03278">
    <property type="entry name" value="ABC_SMC_barmotin"/>
    <property type="match status" value="1"/>
</dbReference>
<name>A0ABU0JRF8_HATLI</name>
<dbReference type="Gene3D" id="6.10.140.1720">
    <property type="match status" value="1"/>
</dbReference>
<comment type="domain">
    <text evidence="6">Contains large globular domains required for ATP hydrolysis at each terminus and a third globular domain forming a flexible hinge near the middle of the molecule. These domains are separated by coiled-coil structures.</text>
</comment>
<evidence type="ECO:0000259" key="7">
    <source>
        <dbReference type="SMART" id="SM00968"/>
    </source>
</evidence>
<dbReference type="EMBL" id="JAUSWN010000004">
    <property type="protein sequence ID" value="MDQ0479020.1"/>
    <property type="molecule type" value="Genomic_DNA"/>
</dbReference>
<comment type="function">
    <text evidence="6">Required for chromosome condensation and partitioning.</text>
</comment>
<feature type="coiled-coil region" evidence="6">
    <location>
        <begin position="255"/>
        <end position="492"/>
    </location>
</feature>
<keyword evidence="5 6" id="KW-0238">DNA-binding</keyword>
<evidence type="ECO:0000256" key="3">
    <source>
        <dbReference type="ARBA" id="ARBA00022840"/>
    </source>
</evidence>
<evidence type="ECO:0000256" key="6">
    <source>
        <dbReference type="HAMAP-Rule" id="MF_01894"/>
    </source>
</evidence>
<keyword evidence="2 6" id="KW-0547">Nucleotide-binding</keyword>
<sequence>MFLKSIEIRGFKSFADKTELNFKKGITSVVGPNGSGKSNVSDAVRWVLGEQSVKSLRGAKMEDVIFAGTEFRKPVGLSQVSLVLNNDDHDLNVEYSDVKITRRLYRSGESEYFINNTKCRLKDIQELFMDTGIGKEGYSIIGQGKIDAILSGRPEERRSLLEEAAGIVKFKTRKQEAERKLESTEQNLIRIMDILNTYGERLEPLKSEMEKAKEFLTLSTELKNKDLALTIDIIERIHDRIKLVNNDNISKEKILKTYSHKKQRLKEILEQYNKTLEEYEIANKENREEYYNSKEKINNIQNQIKLIEEKIKSLNIFLESFSEEKKRNEEELNNLSLKKEILEKEIQEINKEFLIYEESIHKGNESLEKLQKSIEEDSLKTSELKQKLKVLNENENKKQQEVENLKRELKALEEKIEDIKFNFENTLNIIKINNNTRLELENQCEILKNKISQLENTLKENLKNIGILRTKVRNEENKQKSININLSKEEAQYNLLLNLEKQHEGYTKAVKNLMDHINKNFIKDVKESYVLGEIINVPEKYEKAIEIALGAAISNVITENENEAKILIEYLKEKNLGRATFLPLNIIRSKNLSVFESIKSMNGFMGVASSLIHYPLKFKKAIEFVLGNVIIAENMDCALKIAKRINYSNRIVTLSGEVLNVGGSLTGGSTYSKSSNVISRKREIKDTEEKINTIKQQLNDITKLIEQHTKNISFLDEETLNLRDTIHGENIDLVKLKEKINSLKDEEIRCNNSIKTLKENLSDGTSKIKFFKGQKELLIKEIEEFDKEKNDLNTSIQNIESGLQDFIFKIEAQKEILVNYKIELAKVNEKVENKNNLLSNLDIAIQDKLNNIKEFEHKQKENIEAIKVYKEKIENFKMDLETLNKEIFSLEDRFNLKEQERITLKEQVKKVNSDFEQVLMEEEKVEKDVNKIVVNLTKLETEKQGIIDRLNEEYDITYAEALDYKEENLDHTDLKKTISLLKEKISSLGIVNVGAIEEYKELKEKYTFMSEQKIDLENSREEVIKVIEEMTLKMKEVFRENFEKLNEYFHETFRELFKGGSASLILSEGDELDGKIDINVQPPGKKLQNINLMSGGEKGLSAIALLFSILKMKPTPFCILDEIEAALDDANVKRYADFLKKFSDKIQFIVITHRKGTMEVSDALYGITMEEKGISKVVSVDLNKHKND</sequence>
<gene>
    <name evidence="6" type="primary">smc</name>
    <name evidence="8" type="ORF">QOZ93_000748</name>
</gene>
<dbReference type="SUPFAM" id="SSF75553">
    <property type="entry name" value="Smc hinge domain"/>
    <property type="match status" value="1"/>
</dbReference>
<keyword evidence="3 6" id="KW-0067">ATP-binding</keyword>
<dbReference type="HAMAP" id="MF_01894">
    <property type="entry name" value="Smc_prok"/>
    <property type="match status" value="1"/>
</dbReference>
<protein>
    <recommendedName>
        <fullName evidence="6">Chromosome partition protein Smc</fullName>
    </recommendedName>
</protein>
<dbReference type="PIRSF" id="PIRSF005719">
    <property type="entry name" value="SMC"/>
    <property type="match status" value="1"/>
</dbReference>
<evidence type="ECO:0000256" key="2">
    <source>
        <dbReference type="ARBA" id="ARBA00022741"/>
    </source>
</evidence>
<dbReference type="InterPro" id="IPR027417">
    <property type="entry name" value="P-loop_NTPase"/>
</dbReference>
<dbReference type="InterPro" id="IPR024704">
    <property type="entry name" value="SMC"/>
</dbReference>
<evidence type="ECO:0000256" key="5">
    <source>
        <dbReference type="ARBA" id="ARBA00023125"/>
    </source>
</evidence>
<keyword evidence="4 6" id="KW-0175">Coiled coil</keyword>
<proteinExistence type="inferred from homology"/>
<evidence type="ECO:0000256" key="1">
    <source>
        <dbReference type="ARBA" id="ARBA00022490"/>
    </source>
</evidence>
<dbReference type="NCBIfam" id="TIGR02168">
    <property type="entry name" value="SMC_prok_B"/>
    <property type="match status" value="1"/>
</dbReference>
<dbReference type="Gene3D" id="1.20.1060.20">
    <property type="match status" value="1"/>
</dbReference>
<dbReference type="Pfam" id="PF06470">
    <property type="entry name" value="SMC_hinge"/>
    <property type="match status" value="1"/>
</dbReference>
<evidence type="ECO:0000313" key="9">
    <source>
        <dbReference type="Proteomes" id="UP001224418"/>
    </source>
</evidence>
<organism evidence="8 9">
    <name type="scientific">Hathewaya limosa</name>
    <name type="common">Clostridium limosum</name>
    <dbReference type="NCBI Taxonomy" id="1536"/>
    <lineage>
        <taxon>Bacteria</taxon>
        <taxon>Bacillati</taxon>
        <taxon>Bacillota</taxon>
        <taxon>Clostridia</taxon>
        <taxon>Eubacteriales</taxon>
        <taxon>Clostridiaceae</taxon>
        <taxon>Hathewaya</taxon>
    </lineage>
</organism>
<dbReference type="InterPro" id="IPR036277">
    <property type="entry name" value="SMC_hinge_sf"/>
</dbReference>
<reference evidence="8 9" key="1">
    <citation type="submission" date="2023-07" db="EMBL/GenBank/DDBJ databases">
        <title>Genomic Encyclopedia of Type Strains, Phase IV (KMG-IV): sequencing the most valuable type-strain genomes for metagenomic binning, comparative biology and taxonomic classification.</title>
        <authorList>
            <person name="Goeker M."/>
        </authorList>
    </citation>
    <scope>NUCLEOTIDE SEQUENCE [LARGE SCALE GENOMIC DNA]</scope>
    <source>
        <strain evidence="8 9">DSM 1400</strain>
    </source>
</reference>
<feature type="coiled-coil region" evidence="6">
    <location>
        <begin position="167"/>
        <end position="194"/>
    </location>
</feature>
<dbReference type="InterPro" id="IPR010935">
    <property type="entry name" value="SMC_hinge"/>
</dbReference>
<feature type="binding site" evidence="6">
    <location>
        <begin position="32"/>
        <end position="39"/>
    </location>
    <ligand>
        <name>ATP</name>
        <dbReference type="ChEBI" id="CHEBI:30616"/>
    </ligand>
</feature>
<dbReference type="Gene3D" id="3.30.70.1620">
    <property type="match status" value="1"/>
</dbReference>
<comment type="subcellular location">
    <subcellularLocation>
        <location evidence="6">Cytoplasm</location>
    </subcellularLocation>
</comment>
<dbReference type="SMART" id="SM00968">
    <property type="entry name" value="SMC_hinge"/>
    <property type="match status" value="1"/>
</dbReference>
<comment type="similarity">
    <text evidence="6">Belongs to the SMC family.</text>
</comment>